<dbReference type="InterPro" id="IPR007021">
    <property type="entry name" value="DUF659"/>
</dbReference>
<dbReference type="OrthoDB" id="2505751at2759"/>
<gene>
    <name evidence="2" type="ORF">PGTG_14574</name>
</gene>
<dbReference type="SUPFAM" id="SSF53098">
    <property type="entry name" value="Ribonuclease H-like"/>
    <property type="match status" value="1"/>
</dbReference>
<dbReference type="PANTHER" id="PTHR46169">
    <property type="entry name" value="DNA REPLICATION-RELATED ELEMENT FACTOR, ISOFORM A"/>
    <property type="match status" value="1"/>
</dbReference>
<dbReference type="AlphaFoldDB" id="E3KU84"/>
<dbReference type="GO" id="GO:0005634">
    <property type="term" value="C:nucleus"/>
    <property type="evidence" value="ECO:0000318"/>
    <property type="project" value="GO_Central"/>
</dbReference>
<accession>E3KU84</accession>
<reference evidence="3" key="2">
    <citation type="journal article" date="2011" name="Proc. Natl. Acad. Sci. U.S.A.">
        <title>Obligate biotrophy features unraveled by the genomic analysis of rust fungi.</title>
        <authorList>
            <person name="Duplessis S."/>
            <person name="Cuomo C.A."/>
            <person name="Lin Y.-C."/>
            <person name="Aerts A."/>
            <person name="Tisserant E."/>
            <person name="Veneault-Fourrey C."/>
            <person name="Joly D.L."/>
            <person name="Hacquard S."/>
            <person name="Amselem J."/>
            <person name="Cantarel B.L."/>
            <person name="Chiu R."/>
            <person name="Coutinho P.M."/>
            <person name="Feau N."/>
            <person name="Field M."/>
            <person name="Frey P."/>
            <person name="Gelhaye E."/>
            <person name="Goldberg J."/>
            <person name="Grabherr M.G."/>
            <person name="Kodira C.D."/>
            <person name="Kohler A."/>
            <person name="Kuees U."/>
            <person name="Lindquist E.A."/>
            <person name="Lucas S.M."/>
            <person name="Mago R."/>
            <person name="Mauceli E."/>
            <person name="Morin E."/>
            <person name="Murat C."/>
            <person name="Pangilinan J.L."/>
            <person name="Park R."/>
            <person name="Pearson M."/>
            <person name="Quesneville H."/>
            <person name="Rouhier N."/>
            <person name="Sakthikumar S."/>
            <person name="Salamov A.A."/>
            <person name="Schmutz J."/>
            <person name="Selles B."/>
            <person name="Shapiro H."/>
            <person name="Tanguay P."/>
            <person name="Tuskan G.A."/>
            <person name="Henrissat B."/>
            <person name="Van de Peer Y."/>
            <person name="Rouze P."/>
            <person name="Ellis J.G."/>
            <person name="Dodds P.N."/>
            <person name="Schein J.E."/>
            <person name="Zhong S."/>
            <person name="Hamelin R.C."/>
            <person name="Grigoriev I.V."/>
            <person name="Szabo L.J."/>
            <person name="Martin F."/>
        </authorList>
    </citation>
    <scope>NUCLEOTIDE SEQUENCE [LARGE SCALE GENOMIC DNA]</scope>
    <source>
        <strain evidence="3">CRL 75-36-700-3 / race SCCL</strain>
    </source>
</reference>
<dbReference type="InterPro" id="IPR052717">
    <property type="entry name" value="Vacuolar_transposase_reg"/>
</dbReference>
<dbReference type="RefSeq" id="XP_003332278.2">
    <property type="nucleotide sequence ID" value="XM_003332230.2"/>
</dbReference>
<organism evidence="2 3">
    <name type="scientific">Puccinia graminis f. sp. tritici (strain CRL 75-36-700-3 / race SCCL)</name>
    <name type="common">Black stem rust fungus</name>
    <dbReference type="NCBI Taxonomy" id="418459"/>
    <lineage>
        <taxon>Eukaryota</taxon>
        <taxon>Fungi</taxon>
        <taxon>Dikarya</taxon>
        <taxon>Basidiomycota</taxon>
        <taxon>Pucciniomycotina</taxon>
        <taxon>Pucciniomycetes</taxon>
        <taxon>Pucciniales</taxon>
        <taxon>Pucciniaceae</taxon>
        <taxon>Puccinia</taxon>
    </lineage>
</organism>
<dbReference type="VEuPathDB" id="FungiDB:PGTG_14574"/>
<feature type="domain" description="DUF659" evidence="1">
    <location>
        <begin position="22"/>
        <end position="145"/>
    </location>
</feature>
<dbReference type="KEGG" id="pgr:PGTG_14574"/>
<dbReference type="GeneID" id="10534757"/>
<dbReference type="PANTHER" id="PTHR46169:SF29">
    <property type="entry name" value="DNA REPLICATION-RELATED ELEMENT FACTOR, ISOFORM A"/>
    <property type="match status" value="1"/>
</dbReference>
<proteinExistence type="predicted"/>
<dbReference type="Pfam" id="PF04937">
    <property type="entry name" value="DUF659"/>
    <property type="match status" value="1"/>
</dbReference>
<dbReference type="HOGENOM" id="CLU_027159_0_0_1"/>
<evidence type="ECO:0000313" key="2">
    <source>
        <dbReference type="EMBL" id="EFP87859.2"/>
    </source>
</evidence>
<name>E3KU84_PUCGT</name>
<protein>
    <recommendedName>
        <fullName evidence="1">DUF659 domain-containing protein</fullName>
    </recommendedName>
</protein>
<sequence>MENTLPMIHAKHELSMRDILKDQTQLTLSLNGWTDNSGNSIYVVMVLKGAKQKYFLDVLDLNSKRHTADNIFSALKESLKSKQVGLHQICALVTDSPSVMIKLRRLVNEANPHILKIHCTLHVFNLIAKQTASHPSMDRVVKSNKTLVNYFTTSVFWREHLATWQKANEVKHGLQTLCETRWYSMAKVCLGIQSHELGFRKCLELLQDPLVDTPTMSNSVIEIIENRDHFTANQTLVSLLTPVVDAIGSLERADTTLSDIWKELLIAYKAIRDTDVYSRFEPFKRHCLDTLESQTKIYHDDIYVVAFFLHPSYRRITVSKKHSLPEEVNQPLDYWLMVPNTPESNALKKVAIGILEIVPHAAGVEGLFSTMSAIKTKARNRMSPKTLKMLAQLKLHLLEGDRLLAPRRQRRQKNATPDSEYENMRIYDAFLTPTELEEFETGVFTEEQMQVVASRENAFMDTLFDFNMWENPPQPPDDVINLDDIQDNPADMNWDPEDLWV</sequence>
<keyword evidence="3" id="KW-1185">Reference proteome</keyword>
<dbReference type="EMBL" id="DS178309">
    <property type="protein sequence ID" value="EFP87859.2"/>
    <property type="molecule type" value="Genomic_DNA"/>
</dbReference>
<reference key="1">
    <citation type="submission" date="2007-01" db="EMBL/GenBank/DDBJ databases">
        <title>The Genome Sequence of Puccinia graminis f. sp. tritici Strain CRL 75-36-700-3.</title>
        <authorList>
            <consortium name="The Broad Institute Genome Sequencing Platform"/>
            <person name="Birren B."/>
            <person name="Lander E."/>
            <person name="Galagan J."/>
            <person name="Nusbaum C."/>
            <person name="Devon K."/>
            <person name="Cuomo C."/>
            <person name="Jaffe D."/>
            <person name="Butler J."/>
            <person name="Alvarez P."/>
            <person name="Gnerre S."/>
            <person name="Grabherr M."/>
            <person name="Mauceli E."/>
            <person name="Brockman W."/>
            <person name="Young S."/>
            <person name="LaButti K."/>
            <person name="Sykes S."/>
            <person name="DeCaprio D."/>
            <person name="Crawford M."/>
            <person name="Koehrsen M."/>
            <person name="Engels R."/>
            <person name="Montgomery P."/>
            <person name="Pearson M."/>
            <person name="Howarth C."/>
            <person name="Larson L."/>
            <person name="White J."/>
            <person name="Zeng Q."/>
            <person name="Kodira C."/>
            <person name="Yandava C."/>
            <person name="Alvarado L."/>
            <person name="O'Leary S."/>
            <person name="Szabo L."/>
            <person name="Dean R."/>
            <person name="Schein J."/>
        </authorList>
    </citation>
    <scope>NUCLEOTIDE SEQUENCE</scope>
    <source>
        <strain>CRL 75-36-700-3</strain>
    </source>
</reference>
<dbReference type="InParanoid" id="E3KU84"/>
<dbReference type="InterPro" id="IPR012337">
    <property type="entry name" value="RNaseH-like_sf"/>
</dbReference>
<evidence type="ECO:0000313" key="3">
    <source>
        <dbReference type="Proteomes" id="UP000008783"/>
    </source>
</evidence>
<evidence type="ECO:0000259" key="1">
    <source>
        <dbReference type="Pfam" id="PF04937"/>
    </source>
</evidence>
<dbReference type="GO" id="GO:0006357">
    <property type="term" value="P:regulation of transcription by RNA polymerase II"/>
    <property type="evidence" value="ECO:0000318"/>
    <property type="project" value="GO_Central"/>
</dbReference>
<dbReference type="Proteomes" id="UP000008783">
    <property type="component" value="Unassembled WGS sequence"/>
</dbReference>